<dbReference type="AlphaFoldDB" id="A0A124FX04"/>
<evidence type="ECO:0000313" key="1">
    <source>
        <dbReference type="EMBL" id="KUK76522.1"/>
    </source>
</evidence>
<accession>A0A124FX04</accession>
<organism evidence="1 2">
    <name type="scientific">candidate division WS6 bacterium 34_10</name>
    <dbReference type="NCBI Taxonomy" id="1641389"/>
    <lineage>
        <taxon>Bacteria</taxon>
        <taxon>Candidatus Dojkabacteria</taxon>
    </lineage>
</organism>
<protein>
    <submittedName>
        <fullName evidence="1">Uncharacterized protein</fullName>
    </submittedName>
</protein>
<reference evidence="2" key="1">
    <citation type="journal article" date="2015" name="MBio">
        <title>Genome-Resolved Metagenomic Analysis Reveals Roles for Candidate Phyla and Other Microbial Community Members in Biogeochemical Transformations in Oil Reservoirs.</title>
        <authorList>
            <person name="Hu P."/>
            <person name="Tom L."/>
            <person name="Singh A."/>
            <person name="Thomas B.C."/>
            <person name="Baker B.J."/>
            <person name="Piceno Y.M."/>
            <person name="Andersen G.L."/>
            <person name="Banfield J.F."/>
        </authorList>
    </citation>
    <scope>NUCLEOTIDE SEQUENCE [LARGE SCALE GENOMIC DNA]</scope>
</reference>
<gene>
    <name evidence="1" type="ORF">XD93_0861</name>
</gene>
<evidence type="ECO:0000313" key="2">
    <source>
        <dbReference type="Proteomes" id="UP000053904"/>
    </source>
</evidence>
<name>A0A124FX04_9BACT</name>
<sequence length="230" mass="27021">MKSISKEIFDLVDSGKRIQLMNEPTPYQRYMELCKLNGQVPYPEDNNNWIEHYVILREDIAYSLNVTIPSSYKVFFDGLVLVIDSFKNYVKQFIDEDNNIYELLQELTSKVEGLIDSRKEGFVLEAENGEYDNLLEPVKDSDFIDKLVYEPQRVVYQDYFNHIDDDTIAHGVVFNGEIEIEIPKSYFDSLERDLLDLIENDAIRSSIVVRDNGDSYLFYDTFYLQIQLQK</sequence>
<dbReference type="EMBL" id="LGGO01000139">
    <property type="protein sequence ID" value="KUK76522.1"/>
    <property type="molecule type" value="Genomic_DNA"/>
</dbReference>
<dbReference type="Proteomes" id="UP000053904">
    <property type="component" value="Unassembled WGS sequence"/>
</dbReference>
<proteinExistence type="predicted"/>
<comment type="caution">
    <text evidence="1">The sequence shown here is derived from an EMBL/GenBank/DDBJ whole genome shotgun (WGS) entry which is preliminary data.</text>
</comment>